<dbReference type="InterPro" id="IPR013974">
    <property type="entry name" value="SAF"/>
</dbReference>
<evidence type="ECO:0000313" key="3">
    <source>
        <dbReference type="Proteomes" id="UP000570493"/>
    </source>
</evidence>
<evidence type="ECO:0000259" key="1">
    <source>
        <dbReference type="PROSITE" id="PS50844"/>
    </source>
</evidence>
<dbReference type="InterPro" id="IPR057736">
    <property type="entry name" value="SAF_PseI/NeuA/NeuB"/>
</dbReference>
<dbReference type="GO" id="GO:0016051">
    <property type="term" value="P:carbohydrate biosynthetic process"/>
    <property type="evidence" value="ECO:0007669"/>
    <property type="project" value="InterPro"/>
</dbReference>
<sequence>MAFNSEITIDGRKIGPGHPVYIIAEMSANHGQNLEQAKALVRAAKEAGADAIKLQTYRADTLTMDCKLPHFEATGPWQGQYLYDLYEGAYMPWDFHAPLIQLANEIGITIFSSPFDDSAVDLLESFDSPAYKIASPELIDHDLIRKVAATGKPVIMSTGGATLAEIDEAVKVAHQAGVTDLAILKCTSSYPAPPQSINLKTIPHLADVFKVPIGLSDHTLGNHIPVASVAMGGTIIEKHFVMSKEDETADSFFSMTPDELEDLVQGVRQVELAIGSVHFPSEPSKARRCLFAVRDIAAGEVLNKENVVNLRPGVGELMPKDLGFITGRLATKAIKKGMPLTWHHVGAIK</sequence>
<dbReference type="InterPro" id="IPR013132">
    <property type="entry name" value="PseI/NeuA/B-like_N"/>
</dbReference>
<dbReference type="Pfam" id="PF03102">
    <property type="entry name" value="NeuB"/>
    <property type="match status" value="1"/>
</dbReference>
<protein>
    <submittedName>
        <fullName evidence="2">Pseudaminic acid synthase</fullName>
        <ecNumber evidence="2">2.5.1.97</ecNumber>
    </submittedName>
</protein>
<dbReference type="AlphaFoldDB" id="A0A7Y0DRA0"/>
<keyword evidence="2" id="KW-0808">Transferase</keyword>
<organism evidence="2 3">
    <name type="scientific">Pseudoalteromonas arctica</name>
    <dbReference type="NCBI Taxonomy" id="394751"/>
    <lineage>
        <taxon>Bacteria</taxon>
        <taxon>Pseudomonadati</taxon>
        <taxon>Pseudomonadota</taxon>
        <taxon>Gammaproteobacteria</taxon>
        <taxon>Alteromonadales</taxon>
        <taxon>Pseudoalteromonadaceae</taxon>
        <taxon>Pseudoalteromonas</taxon>
    </lineage>
</organism>
<dbReference type="Gene3D" id="3.20.20.70">
    <property type="entry name" value="Aldolase class I"/>
    <property type="match status" value="1"/>
</dbReference>
<dbReference type="PANTHER" id="PTHR42966">
    <property type="entry name" value="N-ACETYLNEURAMINATE SYNTHASE"/>
    <property type="match status" value="1"/>
</dbReference>
<dbReference type="GO" id="GO:0047444">
    <property type="term" value="F:N-acylneuraminate-9-phosphate synthase activity"/>
    <property type="evidence" value="ECO:0007669"/>
    <property type="project" value="TreeGrafter"/>
</dbReference>
<reference evidence="2" key="1">
    <citation type="submission" date="2020-04" db="EMBL/GenBank/DDBJ databases">
        <title>Genome Sequencing for Pseudoaltermonas arctica.</title>
        <authorList>
            <person name="Elkins N.S."/>
        </authorList>
    </citation>
    <scope>NUCLEOTIDE SEQUENCE [LARGE SCALE GENOMIC DNA]</scope>
    <source>
        <strain evidence="2">NEC-BIFX-2020_0012</strain>
    </source>
</reference>
<proteinExistence type="predicted"/>
<dbReference type="SUPFAM" id="SSF51569">
    <property type="entry name" value="Aldolase"/>
    <property type="match status" value="1"/>
</dbReference>
<dbReference type="Pfam" id="PF08666">
    <property type="entry name" value="SAF"/>
    <property type="match status" value="1"/>
</dbReference>
<dbReference type="SMART" id="SM00858">
    <property type="entry name" value="SAF"/>
    <property type="match status" value="1"/>
</dbReference>
<dbReference type="InterPro" id="IPR020030">
    <property type="entry name" value="Pseudaminic_synth_PseI"/>
</dbReference>
<dbReference type="InterPro" id="IPR036732">
    <property type="entry name" value="AFP_Neu5c_C_sf"/>
</dbReference>
<feature type="domain" description="AFP-like" evidence="1">
    <location>
        <begin position="289"/>
        <end position="348"/>
    </location>
</feature>
<comment type="caution">
    <text evidence="2">The sequence shown here is derived from an EMBL/GenBank/DDBJ whole genome shotgun (WGS) entry which is preliminary data.</text>
</comment>
<dbReference type="Gene3D" id="3.90.1210.10">
    <property type="entry name" value="Antifreeze-like/N-acetylneuraminic acid synthase C-terminal domain"/>
    <property type="match status" value="1"/>
</dbReference>
<dbReference type="InterPro" id="IPR013785">
    <property type="entry name" value="Aldolase_TIM"/>
</dbReference>
<keyword evidence="3" id="KW-1185">Reference proteome</keyword>
<dbReference type="CDD" id="cd11615">
    <property type="entry name" value="SAF_NeuB_like"/>
    <property type="match status" value="1"/>
</dbReference>
<dbReference type="Proteomes" id="UP000570493">
    <property type="component" value="Unassembled WGS sequence"/>
</dbReference>
<accession>A0A7Y0DRA0</accession>
<dbReference type="EMBL" id="JABBMT010000005">
    <property type="protein sequence ID" value="NMM40168.1"/>
    <property type="molecule type" value="Genomic_DNA"/>
</dbReference>
<dbReference type="NCBIfam" id="TIGR03586">
    <property type="entry name" value="PseI"/>
    <property type="match status" value="1"/>
</dbReference>
<dbReference type="InterPro" id="IPR006190">
    <property type="entry name" value="SAF_AFP_Neu5Ac"/>
</dbReference>
<dbReference type="PANTHER" id="PTHR42966:SF2">
    <property type="entry name" value="PSEUDAMINIC ACID SYNTHASE"/>
    <property type="match status" value="1"/>
</dbReference>
<dbReference type="SUPFAM" id="SSF51269">
    <property type="entry name" value="AFP III-like domain"/>
    <property type="match status" value="1"/>
</dbReference>
<evidence type="ECO:0000313" key="2">
    <source>
        <dbReference type="EMBL" id="NMM40168.1"/>
    </source>
</evidence>
<name>A0A7Y0DRA0_9GAMM</name>
<dbReference type="InterPro" id="IPR051690">
    <property type="entry name" value="PseI-like"/>
</dbReference>
<gene>
    <name evidence="2" type="primary">pseI</name>
    <name evidence="2" type="ORF">HHO47_04725</name>
</gene>
<dbReference type="EC" id="2.5.1.97" evidence="2"/>
<dbReference type="RefSeq" id="WP_169019243.1">
    <property type="nucleotide sequence ID" value="NZ_JABBMT010000005.1"/>
</dbReference>
<dbReference type="PROSITE" id="PS50844">
    <property type="entry name" value="AFP_LIKE"/>
    <property type="match status" value="1"/>
</dbReference>